<keyword evidence="13 16" id="KW-0472">Membrane</keyword>
<dbReference type="InterPro" id="IPR012575">
    <property type="entry name" value="NDUB1"/>
</dbReference>
<dbReference type="GO" id="GO:0045271">
    <property type="term" value="C:respiratory chain complex I"/>
    <property type="evidence" value="ECO:0007669"/>
    <property type="project" value="Ensembl"/>
</dbReference>
<dbReference type="CTD" id="4707"/>
<keyword evidence="10" id="KW-0249">Electron transport</keyword>
<comment type="function">
    <text evidence="1">Accessory subunit of the mitochondrial membrane respiratory chain NADH dehydrogenase (Complex I) that is believed not to be involved in catalysis. Complex I functions in the transfer of electrons from NADH to the respiratory chain. The immediate electron acceptor for the enzyme is believed to be ubiquinone.</text>
</comment>
<feature type="transmembrane region" description="Helical" evidence="16">
    <location>
        <begin position="12"/>
        <end position="28"/>
    </location>
</feature>
<evidence type="ECO:0000256" key="14">
    <source>
        <dbReference type="ARBA" id="ARBA00030377"/>
    </source>
</evidence>
<dbReference type="AlphaFoldDB" id="A0A7M4ELD4"/>
<evidence type="ECO:0000256" key="16">
    <source>
        <dbReference type="SAM" id="Phobius"/>
    </source>
</evidence>
<comment type="subunit">
    <text evidence="4">Complex I is composed of 45 different subunits.</text>
</comment>
<evidence type="ECO:0000256" key="8">
    <source>
        <dbReference type="ARBA" id="ARBA00022692"/>
    </source>
</evidence>
<organism evidence="17 18">
    <name type="scientific">Crocodylus porosus</name>
    <name type="common">Saltwater crocodile</name>
    <name type="synonym">Estuarine crocodile</name>
    <dbReference type="NCBI Taxonomy" id="8502"/>
    <lineage>
        <taxon>Eukaryota</taxon>
        <taxon>Metazoa</taxon>
        <taxon>Chordata</taxon>
        <taxon>Craniata</taxon>
        <taxon>Vertebrata</taxon>
        <taxon>Euteleostomi</taxon>
        <taxon>Archelosauria</taxon>
        <taxon>Archosauria</taxon>
        <taxon>Crocodylia</taxon>
        <taxon>Longirostres</taxon>
        <taxon>Crocodylidae</taxon>
        <taxon>Crocodylus</taxon>
    </lineage>
</organism>
<evidence type="ECO:0000256" key="3">
    <source>
        <dbReference type="ARBA" id="ARBA00007393"/>
    </source>
</evidence>
<evidence type="ECO:0000313" key="18">
    <source>
        <dbReference type="Proteomes" id="UP000594220"/>
    </source>
</evidence>
<evidence type="ECO:0000256" key="13">
    <source>
        <dbReference type="ARBA" id="ARBA00023136"/>
    </source>
</evidence>
<evidence type="ECO:0000256" key="4">
    <source>
        <dbReference type="ARBA" id="ARBA00011533"/>
    </source>
</evidence>
<keyword evidence="8 16" id="KW-0812">Transmembrane</keyword>
<evidence type="ECO:0000256" key="5">
    <source>
        <dbReference type="ARBA" id="ARBA00018678"/>
    </source>
</evidence>
<name>A0A7M4ELD4_CROPO</name>
<accession>A0A7M4ELD4</accession>
<evidence type="ECO:0000256" key="9">
    <source>
        <dbReference type="ARBA" id="ARBA00022792"/>
    </source>
</evidence>
<dbReference type="GeneTree" id="ENSGT00390000005052"/>
<dbReference type="GO" id="GO:0016607">
    <property type="term" value="C:nuclear speck"/>
    <property type="evidence" value="ECO:0007669"/>
    <property type="project" value="Ensembl"/>
</dbReference>
<evidence type="ECO:0000256" key="2">
    <source>
        <dbReference type="ARBA" id="ARBA00004298"/>
    </source>
</evidence>
<dbReference type="Pfam" id="PF08040">
    <property type="entry name" value="NADH_oxidored"/>
    <property type="match status" value="1"/>
</dbReference>
<dbReference type="OrthoDB" id="9923602at2759"/>
<evidence type="ECO:0000256" key="7">
    <source>
        <dbReference type="ARBA" id="ARBA00022660"/>
    </source>
</evidence>
<dbReference type="Ensembl" id="ENSCPRT00005013611.1">
    <property type="protein sequence ID" value="ENSCPRP00005011542.1"/>
    <property type="gene ID" value="ENSCPRG00005008223.1"/>
</dbReference>
<comment type="subcellular location">
    <subcellularLocation>
        <location evidence="2">Mitochondrion inner membrane</location>
        <topology evidence="2">Single-pass membrane protein</topology>
        <orientation evidence="2">Matrix side</orientation>
    </subcellularLocation>
</comment>
<reference evidence="17" key="1">
    <citation type="submission" date="2025-08" db="UniProtKB">
        <authorList>
            <consortium name="Ensembl"/>
        </authorList>
    </citation>
    <scope>IDENTIFICATION</scope>
</reference>
<keyword evidence="6" id="KW-0813">Transport</keyword>
<comment type="similarity">
    <text evidence="3">Belongs to the complex I NDUFB1 subunit family.</text>
</comment>
<dbReference type="OMA" id="HWVHTLV"/>
<dbReference type="PANTHER" id="PTHR15222:SF2">
    <property type="entry name" value="NADH DEHYDROGENASE [UBIQUINONE] 1 BETA SUBCOMPLEX SUBUNIT 1"/>
    <property type="match status" value="1"/>
</dbReference>
<proteinExistence type="inferred from homology"/>
<dbReference type="RefSeq" id="XP_019407977.1">
    <property type="nucleotide sequence ID" value="XM_019552432.1"/>
</dbReference>
<keyword evidence="11 16" id="KW-1133">Transmembrane helix</keyword>
<keyword evidence="9" id="KW-0999">Mitochondrion inner membrane</keyword>
<gene>
    <name evidence="17" type="primary">NDUFB1</name>
</gene>
<keyword evidence="12" id="KW-0496">Mitochondrion</keyword>
<dbReference type="GO" id="GO:0005743">
    <property type="term" value="C:mitochondrial inner membrane"/>
    <property type="evidence" value="ECO:0007669"/>
    <property type="project" value="UniProtKB-SubCell"/>
</dbReference>
<evidence type="ECO:0000313" key="17">
    <source>
        <dbReference type="Ensembl" id="ENSCPRP00005011542.1"/>
    </source>
</evidence>
<protein>
    <recommendedName>
        <fullName evidence="5">NADH dehydrogenase [ubiquinone] 1 beta subcomplex subunit 1</fullName>
    </recommendedName>
    <alternativeName>
        <fullName evidence="15">Complex I-MNLL</fullName>
    </alternativeName>
    <alternativeName>
        <fullName evidence="14">NADH-ubiquinone oxidoreductase MNLL subunit</fullName>
    </alternativeName>
</protein>
<evidence type="ECO:0000256" key="12">
    <source>
        <dbReference type="ARBA" id="ARBA00023128"/>
    </source>
</evidence>
<reference evidence="17" key="2">
    <citation type="submission" date="2025-09" db="UniProtKB">
        <authorList>
            <consortium name="Ensembl"/>
        </authorList>
    </citation>
    <scope>IDENTIFICATION</scope>
</reference>
<dbReference type="KEGG" id="cpoo:109321697"/>
<keyword evidence="7" id="KW-0679">Respiratory chain</keyword>
<evidence type="ECO:0000256" key="15">
    <source>
        <dbReference type="ARBA" id="ARBA00033364"/>
    </source>
</evidence>
<keyword evidence="18" id="KW-1185">Reference proteome</keyword>
<dbReference type="GeneID" id="109321697"/>
<sequence>MVLEVLKLVRNYWAATLVPMGLVIGWWLDRRNDSFLTTCRNRSALYKRELKPGEEFTWK</sequence>
<evidence type="ECO:0000256" key="11">
    <source>
        <dbReference type="ARBA" id="ARBA00022989"/>
    </source>
</evidence>
<evidence type="ECO:0000256" key="1">
    <source>
        <dbReference type="ARBA" id="ARBA00003335"/>
    </source>
</evidence>
<dbReference type="Proteomes" id="UP000594220">
    <property type="component" value="Unplaced"/>
</dbReference>
<evidence type="ECO:0000256" key="6">
    <source>
        <dbReference type="ARBA" id="ARBA00022448"/>
    </source>
</evidence>
<evidence type="ECO:0000256" key="10">
    <source>
        <dbReference type="ARBA" id="ARBA00022982"/>
    </source>
</evidence>
<dbReference type="PANTHER" id="PTHR15222">
    <property type="entry name" value="NADH DEHYDROGENASE [UBIQUINONE] 1 BETA SUBCOMPLEX SUBUNIT 1"/>
    <property type="match status" value="1"/>
</dbReference>